<proteinExistence type="predicted"/>
<dbReference type="OrthoDB" id="76105at2759"/>
<reference evidence="1" key="1">
    <citation type="submission" date="2021-05" db="EMBL/GenBank/DDBJ databases">
        <authorList>
            <person name="Tigano A."/>
        </authorList>
    </citation>
    <scope>NUCLEOTIDE SEQUENCE</scope>
</reference>
<dbReference type="InterPro" id="IPR032675">
    <property type="entry name" value="LRR_dom_sf"/>
</dbReference>
<evidence type="ECO:0000313" key="1">
    <source>
        <dbReference type="EMBL" id="CAG5925371.1"/>
    </source>
</evidence>
<name>A0A8S4AZC6_9TELE</name>
<dbReference type="PANTHER" id="PTHR24114:SF37">
    <property type="entry name" value="LEUCINE-RICH REPEAT-CONTAINING PROTEIN 74B"/>
    <property type="match status" value="1"/>
</dbReference>
<evidence type="ECO:0000313" key="2">
    <source>
        <dbReference type="Proteomes" id="UP000677803"/>
    </source>
</evidence>
<dbReference type="Gene3D" id="3.80.10.10">
    <property type="entry name" value="Ribonuclease Inhibitor"/>
    <property type="match status" value="1"/>
</dbReference>
<gene>
    <name evidence="1" type="ORF">MMEN_LOCUS10970</name>
</gene>
<dbReference type="InterPro" id="IPR052394">
    <property type="entry name" value="LRR-containing"/>
</dbReference>
<protein>
    <submittedName>
        <fullName evidence="1">(Atlantic silverside) hypothetical protein</fullName>
    </submittedName>
</protein>
<sequence>MACETFRAVPVSRFLRNMETNQLNLMHRGLGPQVTNNRIPPEGAIRLALGLKANKTIKFLHIGRNPIQSAGCYGILQSVRENPNSAMETLDFSNIPVNQEFEELYSAVKEIFPGLRVKHGGLSGTFGRAKAGKE</sequence>
<organism evidence="1 2">
    <name type="scientific">Menidia menidia</name>
    <name type="common">Atlantic silverside</name>
    <dbReference type="NCBI Taxonomy" id="238744"/>
    <lineage>
        <taxon>Eukaryota</taxon>
        <taxon>Metazoa</taxon>
        <taxon>Chordata</taxon>
        <taxon>Craniata</taxon>
        <taxon>Vertebrata</taxon>
        <taxon>Euteleostomi</taxon>
        <taxon>Actinopterygii</taxon>
        <taxon>Neopterygii</taxon>
        <taxon>Teleostei</taxon>
        <taxon>Neoteleostei</taxon>
        <taxon>Acanthomorphata</taxon>
        <taxon>Ovalentaria</taxon>
        <taxon>Atherinomorphae</taxon>
        <taxon>Atheriniformes</taxon>
        <taxon>Atherinopsidae</taxon>
        <taxon>Menidiinae</taxon>
        <taxon>Menidia</taxon>
    </lineage>
</organism>
<dbReference type="AlphaFoldDB" id="A0A8S4AZC6"/>
<accession>A0A8S4AZC6</accession>
<dbReference type="Proteomes" id="UP000677803">
    <property type="component" value="Unassembled WGS sequence"/>
</dbReference>
<keyword evidence="2" id="KW-1185">Reference proteome</keyword>
<dbReference type="EMBL" id="CAJRST010011112">
    <property type="protein sequence ID" value="CAG5925371.1"/>
    <property type="molecule type" value="Genomic_DNA"/>
</dbReference>
<dbReference type="SUPFAM" id="SSF52047">
    <property type="entry name" value="RNI-like"/>
    <property type="match status" value="1"/>
</dbReference>
<comment type="caution">
    <text evidence="1">The sequence shown here is derived from an EMBL/GenBank/DDBJ whole genome shotgun (WGS) entry which is preliminary data.</text>
</comment>
<dbReference type="PANTHER" id="PTHR24114">
    <property type="entry name" value="LEUCINE RICH REPEAT FAMILY PROTEIN"/>
    <property type="match status" value="1"/>
</dbReference>